<name>A0AA86MFU7_9BURK</name>
<dbReference type="PROSITE" id="PS51468">
    <property type="entry name" value="VIT"/>
    <property type="match status" value="1"/>
</dbReference>
<dbReference type="Pfam" id="PF08487">
    <property type="entry name" value="VIT"/>
    <property type="match status" value="1"/>
</dbReference>
<dbReference type="RefSeq" id="WP_130557312.1">
    <property type="nucleotide sequence ID" value="NZ_AP028947.1"/>
</dbReference>
<evidence type="ECO:0000259" key="2">
    <source>
        <dbReference type="PROSITE" id="PS51468"/>
    </source>
</evidence>
<evidence type="ECO:0000313" key="3">
    <source>
        <dbReference type="EMBL" id="BET27625.1"/>
    </source>
</evidence>
<dbReference type="PROSITE" id="PS50234">
    <property type="entry name" value="VWFA"/>
    <property type="match status" value="1"/>
</dbReference>
<dbReference type="SMART" id="SM00609">
    <property type="entry name" value="VIT"/>
    <property type="match status" value="1"/>
</dbReference>
<gene>
    <name evidence="3" type="ORF">RGQ30_31260</name>
</gene>
<sequence>MFSTIASVLQQSSDNLFLTGATFKGRVVENIVLWNITQQFQNKEKQPVELLYHFPLGATALLVSATARIGSRQFTCEVSAKQQARMDYTDAVANGDSAILIEQDDELRYFMRIGNIMPGEKLDIDLQTAEFLQLAHGSARIAVPTCLPNSYSLSGDHEQHPVAVSESHKYTLKAELKLTGSTREGRISSPSHKLRIGQTPECMLIEVAGDTFLDRDFVLNVDELKCAGPTGFWFHNPQVGPDLPGAYVGMLNCMFPQESLSPQGVQLKLLLDCSGSMEGGRMSSAKSALKCLIPQLRMNDRISFSRFGNHCENLLDSTALVTSQVRQGLGRWIDETEANLGGTEMADALSAVAKISNVRKADVLLITDGEVNGLVEMVEAAMETTHRIFVLAIGANPQESLLSTLARATGGAVEFVQQDCDIEAAMTRLFKTLRTATFTGIRLHCEGLIEQTQVAPEFGFDGCSFPVLFSSKAPAFGVAMHIEKRAGSGLAKSELASVPFRLLDEPELAESVSKLWAMQRFDSLMDQERLKPGEFEEAATELAVRFGLVTPLTSACLTLLRSADERNQDMPVRHVVPNMLATDRSAGGVTTFFCRSSSSTIEYTVQSLLMDFSSSELVDGVSGDAIRSPAKCIQALAELPEDLRPTTFEELLVLGFPEEVIEWCKKSLADLLLLKGEAAVVERVLEMLVKGVLGEWEWTLDGMGFISK</sequence>
<dbReference type="SUPFAM" id="SSF53300">
    <property type="entry name" value="vWA-like"/>
    <property type="match status" value="1"/>
</dbReference>
<accession>A0AA86MFU7</accession>
<reference evidence="3 4" key="1">
    <citation type="submission" date="2023-10" db="EMBL/GenBank/DDBJ databases">
        <title>Complete Genome Sequence of Limnobacter thiooxidans CS-K2T, Isolated from freshwater lake sediments in Bavaria, Germany.</title>
        <authorList>
            <person name="Naruki M."/>
            <person name="Watanabe A."/>
            <person name="Warashina T."/>
            <person name="Morita T."/>
            <person name="Arakawa K."/>
        </authorList>
    </citation>
    <scope>NUCLEOTIDE SEQUENCE [LARGE SCALE GENOMIC DNA]</scope>
    <source>
        <strain evidence="3 4">CS-K2</strain>
    </source>
</reference>
<dbReference type="Proteomes" id="UP001329151">
    <property type="component" value="Chromosome"/>
</dbReference>
<dbReference type="AlphaFoldDB" id="A0AA86MFU7"/>
<evidence type="ECO:0000259" key="1">
    <source>
        <dbReference type="PROSITE" id="PS50234"/>
    </source>
</evidence>
<organism evidence="3 4">
    <name type="scientific">Limnobacter thiooxidans</name>
    <dbReference type="NCBI Taxonomy" id="131080"/>
    <lineage>
        <taxon>Bacteria</taxon>
        <taxon>Pseudomonadati</taxon>
        <taxon>Pseudomonadota</taxon>
        <taxon>Betaproteobacteria</taxon>
        <taxon>Burkholderiales</taxon>
        <taxon>Burkholderiaceae</taxon>
        <taxon>Limnobacter</taxon>
    </lineage>
</organism>
<dbReference type="Gene3D" id="3.40.50.410">
    <property type="entry name" value="von Willebrand factor, type A domain"/>
    <property type="match status" value="1"/>
</dbReference>
<dbReference type="PANTHER" id="PTHR45737:SF6">
    <property type="entry name" value="VON WILLEBRAND FACTOR A DOMAIN-CONTAINING PROTEIN 5A"/>
    <property type="match status" value="1"/>
</dbReference>
<feature type="domain" description="VIT" evidence="2">
    <location>
        <begin position="2"/>
        <end position="130"/>
    </location>
</feature>
<dbReference type="InterPro" id="IPR013694">
    <property type="entry name" value="VIT"/>
</dbReference>
<dbReference type="InterPro" id="IPR036465">
    <property type="entry name" value="vWFA_dom_sf"/>
</dbReference>
<protein>
    <recommendedName>
        <fullName evidence="5">VWFA domain-containing protein</fullName>
    </recommendedName>
</protein>
<evidence type="ECO:0000313" key="4">
    <source>
        <dbReference type="Proteomes" id="UP001329151"/>
    </source>
</evidence>
<keyword evidence="4" id="KW-1185">Reference proteome</keyword>
<evidence type="ECO:0008006" key="5">
    <source>
        <dbReference type="Google" id="ProtNLM"/>
    </source>
</evidence>
<dbReference type="EMBL" id="AP028947">
    <property type="protein sequence ID" value="BET27625.1"/>
    <property type="molecule type" value="Genomic_DNA"/>
</dbReference>
<dbReference type="KEGG" id="lto:RGQ30_31260"/>
<feature type="domain" description="VWFA" evidence="1">
    <location>
        <begin position="266"/>
        <end position="433"/>
    </location>
</feature>
<dbReference type="SMART" id="SM00327">
    <property type="entry name" value="VWA"/>
    <property type="match status" value="1"/>
</dbReference>
<dbReference type="Pfam" id="PF13768">
    <property type="entry name" value="VWA_3"/>
    <property type="match status" value="1"/>
</dbReference>
<proteinExistence type="predicted"/>
<dbReference type="PANTHER" id="PTHR45737">
    <property type="entry name" value="VON WILLEBRAND FACTOR A DOMAIN-CONTAINING PROTEIN 5A"/>
    <property type="match status" value="1"/>
</dbReference>
<dbReference type="InterPro" id="IPR002035">
    <property type="entry name" value="VWF_A"/>
</dbReference>